<evidence type="ECO:0000256" key="2">
    <source>
        <dbReference type="ARBA" id="ARBA00023125"/>
    </source>
</evidence>
<dbReference type="Proteomes" id="UP001499884">
    <property type="component" value="Unassembled WGS sequence"/>
</dbReference>
<feature type="DNA-binding region" description="H-T-H motif" evidence="4">
    <location>
        <begin position="75"/>
        <end position="94"/>
    </location>
</feature>
<sequence>MPHTDPGTGTDPRPDTRAGTGTRTGADATGTDAGAGTDAQSRRAPGGPYLQDELTEALTRAFFEELAGVGYGRLSLEAVARRASAGKAAIYRRWPSKRAMTVALVSAAATTSVPSPDTGTLRGDLLHFLADAANALAHPLVSRIVPDLLSEATRDPELAEALIASIRGPRREAAALMFQRAAARGEIPADTDTETALDFLVGPLYWRVAVTHMPVDDTYLGALATKIIRTLGP</sequence>
<feature type="domain" description="HTH tetR-type" evidence="6">
    <location>
        <begin position="52"/>
        <end position="112"/>
    </location>
</feature>
<keyword evidence="8" id="KW-1185">Reference proteome</keyword>
<dbReference type="InterPro" id="IPR009057">
    <property type="entry name" value="Homeodomain-like_sf"/>
</dbReference>
<keyword evidence="3" id="KW-0804">Transcription</keyword>
<dbReference type="SUPFAM" id="SSF46689">
    <property type="entry name" value="Homeodomain-like"/>
    <property type="match status" value="1"/>
</dbReference>
<dbReference type="Gene3D" id="1.10.357.10">
    <property type="entry name" value="Tetracycline Repressor, domain 2"/>
    <property type="match status" value="1"/>
</dbReference>
<feature type="compositionally biased region" description="Low complexity" evidence="5">
    <location>
        <begin position="17"/>
        <end position="39"/>
    </location>
</feature>
<reference evidence="8" key="1">
    <citation type="journal article" date="2019" name="Int. J. Syst. Evol. Microbiol.">
        <title>The Global Catalogue of Microorganisms (GCM) 10K type strain sequencing project: providing services to taxonomists for standard genome sequencing and annotation.</title>
        <authorList>
            <consortium name="The Broad Institute Genomics Platform"/>
            <consortium name="The Broad Institute Genome Sequencing Center for Infectious Disease"/>
            <person name="Wu L."/>
            <person name="Ma J."/>
        </authorList>
    </citation>
    <scope>NUCLEOTIDE SEQUENCE [LARGE SCALE GENOMIC DNA]</scope>
    <source>
        <strain evidence="8">JCM 30846</strain>
    </source>
</reference>
<dbReference type="PROSITE" id="PS01081">
    <property type="entry name" value="HTH_TETR_1"/>
    <property type="match status" value="1"/>
</dbReference>
<dbReference type="PANTHER" id="PTHR30055">
    <property type="entry name" value="HTH-TYPE TRANSCRIPTIONAL REGULATOR RUTR"/>
    <property type="match status" value="1"/>
</dbReference>
<evidence type="ECO:0000256" key="1">
    <source>
        <dbReference type="ARBA" id="ARBA00023015"/>
    </source>
</evidence>
<evidence type="ECO:0000256" key="4">
    <source>
        <dbReference type="PROSITE-ProRule" id="PRU00335"/>
    </source>
</evidence>
<dbReference type="SUPFAM" id="SSF48498">
    <property type="entry name" value="Tetracyclin repressor-like, C-terminal domain"/>
    <property type="match status" value="1"/>
</dbReference>
<protein>
    <submittedName>
        <fullName evidence="7">TetR/AcrR family transcriptional regulator</fullName>
    </submittedName>
</protein>
<feature type="region of interest" description="Disordered" evidence="5">
    <location>
        <begin position="1"/>
        <end position="49"/>
    </location>
</feature>
<gene>
    <name evidence="7" type="ORF">GCM10023082_32790</name>
</gene>
<evidence type="ECO:0000313" key="8">
    <source>
        <dbReference type="Proteomes" id="UP001499884"/>
    </source>
</evidence>
<accession>A0ABP7F6X9</accession>
<organism evidence="7 8">
    <name type="scientific">Streptomyces tremellae</name>
    <dbReference type="NCBI Taxonomy" id="1124239"/>
    <lineage>
        <taxon>Bacteria</taxon>
        <taxon>Bacillati</taxon>
        <taxon>Actinomycetota</taxon>
        <taxon>Actinomycetes</taxon>
        <taxon>Kitasatosporales</taxon>
        <taxon>Streptomycetaceae</taxon>
        <taxon>Streptomyces</taxon>
    </lineage>
</organism>
<dbReference type="InterPro" id="IPR011075">
    <property type="entry name" value="TetR_C"/>
</dbReference>
<dbReference type="InterPro" id="IPR050109">
    <property type="entry name" value="HTH-type_TetR-like_transc_reg"/>
</dbReference>
<dbReference type="InterPro" id="IPR036271">
    <property type="entry name" value="Tet_transcr_reg_TetR-rel_C_sf"/>
</dbReference>
<dbReference type="RefSeq" id="WP_345647332.1">
    <property type="nucleotide sequence ID" value="NZ_BAABEP010000020.1"/>
</dbReference>
<evidence type="ECO:0000313" key="7">
    <source>
        <dbReference type="EMBL" id="GAA3732786.1"/>
    </source>
</evidence>
<dbReference type="InterPro" id="IPR001647">
    <property type="entry name" value="HTH_TetR"/>
</dbReference>
<dbReference type="PANTHER" id="PTHR30055:SF148">
    <property type="entry name" value="TETR-FAMILY TRANSCRIPTIONAL REGULATOR"/>
    <property type="match status" value="1"/>
</dbReference>
<comment type="caution">
    <text evidence="7">The sequence shown here is derived from an EMBL/GenBank/DDBJ whole genome shotgun (WGS) entry which is preliminary data.</text>
</comment>
<proteinExistence type="predicted"/>
<name>A0ABP7F6X9_9ACTN</name>
<dbReference type="PROSITE" id="PS50977">
    <property type="entry name" value="HTH_TETR_2"/>
    <property type="match status" value="1"/>
</dbReference>
<dbReference type="EMBL" id="BAABEP010000020">
    <property type="protein sequence ID" value="GAA3732786.1"/>
    <property type="molecule type" value="Genomic_DNA"/>
</dbReference>
<dbReference type="Pfam" id="PF00440">
    <property type="entry name" value="TetR_N"/>
    <property type="match status" value="1"/>
</dbReference>
<dbReference type="InterPro" id="IPR023772">
    <property type="entry name" value="DNA-bd_HTH_TetR-type_CS"/>
</dbReference>
<evidence type="ECO:0000259" key="6">
    <source>
        <dbReference type="PROSITE" id="PS50977"/>
    </source>
</evidence>
<keyword evidence="2 4" id="KW-0238">DNA-binding</keyword>
<keyword evidence="1" id="KW-0805">Transcription regulation</keyword>
<evidence type="ECO:0000256" key="5">
    <source>
        <dbReference type="SAM" id="MobiDB-lite"/>
    </source>
</evidence>
<dbReference type="Gene3D" id="1.10.10.60">
    <property type="entry name" value="Homeodomain-like"/>
    <property type="match status" value="1"/>
</dbReference>
<evidence type="ECO:0000256" key="3">
    <source>
        <dbReference type="ARBA" id="ARBA00023163"/>
    </source>
</evidence>
<dbReference type="Pfam" id="PF16859">
    <property type="entry name" value="TetR_C_11"/>
    <property type="match status" value="1"/>
</dbReference>